<dbReference type="GO" id="GO:0000160">
    <property type="term" value="P:phosphorelay signal transduction system"/>
    <property type="evidence" value="ECO:0007669"/>
    <property type="project" value="InterPro"/>
</dbReference>
<evidence type="ECO:0000313" key="4">
    <source>
        <dbReference type="Proteomes" id="UP000280346"/>
    </source>
</evidence>
<evidence type="ECO:0000256" key="1">
    <source>
        <dbReference type="PROSITE-ProRule" id="PRU00169"/>
    </source>
</evidence>
<reference evidence="3 4" key="1">
    <citation type="submission" date="2018-12" db="EMBL/GenBank/DDBJ databases">
        <authorList>
            <person name="Yang Y."/>
        </authorList>
    </citation>
    <scope>NUCLEOTIDE SEQUENCE [LARGE SCALE GENOMIC DNA]</scope>
    <source>
        <strain evidence="3 4">GSF71</strain>
    </source>
</reference>
<evidence type="ECO:0000259" key="2">
    <source>
        <dbReference type="PROSITE" id="PS50110"/>
    </source>
</evidence>
<keyword evidence="4" id="KW-1185">Reference proteome</keyword>
<dbReference type="GO" id="GO:0043565">
    <property type="term" value="F:sequence-specific DNA binding"/>
    <property type="evidence" value="ECO:0007669"/>
    <property type="project" value="InterPro"/>
</dbReference>
<comment type="caution">
    <text evidence="1">Lacks conserved residue(s) required for the propagation of feature annotation.</text>
</comment>
<dbReference type="Proteomes" id="UP000280346">
    <property type="component" value="Unassembled WGS sequence"/>
</dbReference>
<organism evidence="3 4">
    <name type="scientific">Azospirillum doebereinerae</name>
    <dbReference type="NCBI Taxonomy" id="92933"/>
    <lineage>
        <taxon>Bacteria</taxon>
        <taxon>Pseudomonadati</taxon>
        <taxon>Pseudomonadota</taxon>
        <taxon>Alphaproteobacteria</taxon>
        <taxon>Rhodospirillales</taxon>
        <taxon>Azospirillaceae</taxon>
        <taxon>Azospirillum</taxon>
    </lineage>
</organism>
<dbReference type="PRINTS" id="PR01590">
    <property type="entry name" value="HTHFIS"/>
</dbReference>
<protein>
    <submittedName>
        <fullName evidence="3">Response regulator</fullName>
    </submittedName>
</protein>
<dbReference type="InterPro" id="IPR002197">
    <property type="entry name" value="HTH_Fis"/>
</dbReference>
<dbReference type="EMBL" id="RZIJ01000005">
    <property type="protein sequence ID" value="RUQ73709.1"/>
    <property type="molecule type" value="Genomic_DNA"/>
</dbReference>
<dbReference type="RefSeq" id="WP_126996775.1">
    <property type="nucleotide sequence ID" value="NZ_JBNPXW010000004.1"/>
</dbReference>
<accession>A0A433JBH6</accession>
<dbReference type="SUPFAM" id="SSF46689">
    <property type="entry name" value="Homeodomain-like"/>
    <property type="match status" value="1"/>
</dbReference>
<dbReference type="AlphaFoldDB" id="A0A433JBH6"/>
<name>A0A433JBH6_9PROT</name>
<dbReference type="InterPro" id="IPR009057">
    <property type="entry name" value="Homeodomain-like_sf"/>
</dbReference>
<dbReference type="InterPro" id="IPR011006">
    <property type="entry name" value="CheY-like_superfamily"/>
</dbReference>
<comment type="caution">
    <text evidence="3">The sequence shown here is derived from an EMBL/GenBank/DDBJ whole genome shotgun (WGS) entry which is preliminary data.</text>
</comment>
<proteinExistence type="predicted"/>
<gene>
    <name evidence="3" type="ORF">EJ913_08595</name>
</gene>
<dbReference type="Pfam" id="PF02954">
    <property type="entry name" value="HTH_8"/>
    <property type="match status" value="1"/>
</dbReference>
<dbReference type="PANTHER" id="PTHR32071">
    <property type="entry name" value="TRANSCRIPTIONAL REGULATORY PROTEIN"/>
    <property type="match status" value="1"/>
</dbReference>
<dbReference type="Gene3D" id="3.40.50.2300">
    <property type="match status" value="1"/>
</dbReference>
<dbReference type="PROSITE" id="PS50110">
    <property type="entry name" value="RESPONSE_REGULATORY"/>
    <property type="match status" value="1"/>
</dbReference>
<sequence length="187" mass="20489">MVPRILLIVDDTPVLAARLRDAVPVSHAYLAEDRDSALDLLRRHKPPVILLPIGEPETEALATLSRLLAEAPSTKIVALTPADRRILAVRAVARGAHDVCSTPLDVEELVAAVRRAFQRADLEQEGRRLVDQDAPPPLRVLRDDMERRAMLDALARAGGNLSATARLLGVSRPTLYALMKQHGVRTE</sequence>
<dbReference type="Pfam" id="PF00072">
    <property type="entry name" value="Response_reg"/>
    <property type="match status" value="1"/>
</dbReference>
<feature type="domain" description="Response regulatory" evidence="2">
    <location>
        <begin position="5"/>
        <end position="117"/>
    </location>
</feature>
<evidence type="ECO:0000313" key="3">
    <source>
        <dbReference type="EMBL" id="RUQ73709.1"/>
    </source>
</evidence>
<dbReference type="InterPro" id="IPR001789">
    <property type="entry name" value="Sig_transdc_resp-reg_receiver"/>
</dbReference>
<dbReference type="OrthoDB" id="7306843at2"/>
<dbReference type="SMART" id="SM00448">
    <property type="entry name" value="REC"/>
    <property type="match status" value="1"/>
</dbReference>
<dbReference type="Gene3D" id="1.10.10.60">
    <property type="entry name" value="Homeodomain-like"/>
    <property type="match status" value="1"/>
</dbReference>
<dbReference type="SUPFAM" id="SSF52172">
    <property type="entry name" value="CheY-like"/>
    <property type="match status" value="1"/>
</dbReference>